<keyword evidence="3" id="KW-0347">Helicase</keyword>
<keyword evidence="2" id="KW-0378">Hydrolase</keyword>
<dbReference type="PANTHER" id="PTHR11274">
    <property type="entry name" value="RAD25/XP-B DNA REPAIR HELICASE"/>
    <property type="match status" value="1"/>
</dbReference>
<name>A0A382Z725_9ZZZZ</name>
<evidence type="ECO:0000313" key="8">
    <source>
        <dbReference type="EMBL" id="SVD91301.1"/>
    </source>
</evidence>
<reference evidence="8" key="1">
    <citation type="submission" date="2018-05" db="EMBL/GenBank/DDBJ databases">
        <authorList>
            <person name="Lanie J.A."/>
            <person name="Ng W.-L."/>
            <person name="Kazmierczak K.M."/>
            <person name="Andrzejewski T.M."/>
            <person name="Davidsen T.M."/>
            <person name="Wayne K.J."/>
            <person name="Tettelin H."/>
            <person name="Glass J.I."/>
            <person name="Rusch D."/>
            <person name="Podicherti R."/>
            <person name="Tsui H.-C.T."/>
            <person name="Winkler M.E."/>
        </authorList>
    </citation>
    <scope>NUCLEOTIDE SEQUENCE</scope>
</reference>
<dbReference type="Pfam" id="PF04851">
    <property type="entry name" value="ResIII"/>
    <property type="match status" value="1"/>
</dbReference>
<feature type="non-terminal residue" evidence="8">
    <location>
        <position position="1"/>
    </location>
</feature>
<protein>
    <recommendedName>
        <fullName evidence="9">Helicase ATP-binding domain-containing protein</fullName>
    </recommendedName>
</protein>
<accession>A0A382Z725</accession>
<dbReference type="InterPro" id="IPR006935">
    <property type="entry name" value="Helicase/UvrB_N"/>
</dbReference>
<feature type="domain" description="Helicase ATP-binding" evidence="7">
    <location>
        <begin position="111"/>
        <end position="259"/>
    </location>
</feature>
<dbReference type="InterPro" id="IPR000488">
    <property type="entry name" value="Death_dom"/>
</dbReference>
<dbReference type="GO" id="GO:0007165">
    <property type="term" value="P:signal transduction"/>
    <property type="evidence" value="ECO:0007669"/>
    <property type="project" value="InterPro"/>
</dbReference>
<dbReference type="PANTHER" id="PTHR11274:SF0">
    <property type="entry name" value="GENERAL TRANSCRIPTION AND DNA REPAIR FACTOR IIH HELICASE SUBUNIT XPB"/>
    <property type="match status" value="1"/>
</dbReference>
<dbReference type="EMBL" id="UINC01181555">
    <property type="protein sequence ID" value="SVD91301.1"/>
    <property type="molecule type" value="Genomic_DNA"/>
</dbReference>
<evidence type="ECO:0000259" key="7">
    <source>
        <dbReference type="PROSITE" id="PS51192"/>
    </source>
</evidence>
<dbReference type="InterPro" id="IPR050615">
    <property type="entry name" value="ATP-dep_DNA_Helicase"/>
</dbReference>
<dbReference type="Gene3D" id="3.40.50.300">
    <property type="entry name" value="P-loop containing nucleotide triphosphate hydrolases"/>
    <property type="match status" value="1"/>
</dbReference>
<organism evidence="8">
    <name type="scientific">marine metagenome</name>
    <dbReference type="NCBI Taxonomy" id="408172"/>
    <lineage>
        <taxon>unclassified sequences</taxon>
        <taxon>metagenomes</taxon>
        <taxon>ecological metagenomes</taxon>
    </lineage>
</organism>
<dbReference type="PROSITE" id="PS51192">
    <property type="entry name" value="HELICASE_ATP_BIND_1"/>
    <property type="match status" value="1"/>
</dbReference>
<evidence type="ECO:0008006" key="9">
    <source>
        <dbReference type="Google" id="ProtNLM"/>
    </source>
</evidence>
<feature type="region of interest" description="Disordered" evidence="5">
    <location>
        <begin position="84"/>
        <end position="104"/>
    </location>
</feature>
<evidence type="ECO:0000259" key="6">
    <source>
        <dbReference type="PROSITE" id="PS50017"/>
    </source>
</evidence>
<dbReference type="GO" id="GO:0005524">
    <property type="term" value="F:ATP binding"/>
    <property type="evidence" value="ECO:0007669"/>
    <property type="project" value="UniProtKB-KW"/>
</dbReference>
<dbReference type="GO" id="GO:0004386">
    <property type="term" value="F:helicase activity"/>
    <property type="evidence" value="ECO:0007669"/>
    <property type="project" value="UniProtKB-KW"/>
</dbReference>
<sequence length="259" mass="28426">YLGLSTDGNIESIDVYPDWLPDADRDRARTVSIARTFDDMWNGNLDGITVTPFPEASRLLLEEHARTARPWKEIAEELAAAEKEIREREPVPPPPSPSPLSLRPHQQEALDCWHQNDRRGVIAHATGAGKTITAIQVIRDHAESGGNALIIVPTTDLLKQRKEEIDRFASPDQTIQQCGGGNTQWKRYLGPWLASDDPKVLIATTATARDPDFIYACNRHGSNLLIVGDEVHGLGATESSNIFGIGAVARLGLSATPER</sequence>
<proteinExistence type="predicted"/>
<dbReference type="PROSITE" id="PS50017">
    <property type="entry name" value="DEATH_DOMAIN"/>
    <property type="match status" value="1"/>
</dbReference>
<feature type="non-terminal residue" evidence="8">
    <location>
        <position position="259"/>
    </location>
</feature>
<dbReference type="SMART" id="SM00487">
    <property type="entry name" value="DEXDc"/>
    <property type="match status" value="1"/>
</dbReference>
<evidence type="ECO:0000256" key="5">
    <source>
        <dbReference type="SAM" id="MobiDB-lite"/>
    </source>
</evidence>
<feature type="domain" description="Death" evidence="6">
    <location>
        <begin position="71"/>
        <end position="119"/>
    </location>
</feature>
<dbReference type="InterPro" id="IPR027417">
    <property type="entry name" value="P-loop_NTPase"/>
</dbReference>
<dbReference type="GO" id="GO:0016787">
    <property type="term" value="F:hydrolase activity"/>
    <property type="evidence" value="ECO:0007669"/>
    <property type="project" value="UniProtKB-KW"/>
</dbReference>
<evidence type="ECO:0000256" key="3">
    <source>
        <dbReference type="ARBA" id="ARBA00022806"/>
    </source>
</evidence>
<evidence type="ECO:0000256" key="2">
    <source>
        <dbReference type="ARBA" id="ARBA00022801"/>
    </source>
</evidence>
<dbReference type="GO" id="GO:0003677">
    <property type="term" value="F:DNA binding"/>
    <property type="evidence" value="ECO:0007669"/>
    <property type="project" value="InterPro"/>
</dbReference>
<evidence type="ECO:0000256" key="4">
    <source>
        <dbReference type="ARBA" id="ARBA00022840"/>
    </source>
</evidence>
<keyword evidence="4" id="KW-0067">ATP-binding</keyword>
<keyword evidence="1" id="KW-0547">Nucleotide-binding</keyword>
<evidence type="ECO:0000256" key="1">
    <source>
        <dbReference type="ARBA" id="ARBA00022741"/>
    </source>
</evidence>
<dbReference type="SUPFAM" id="SSF52540">
    <property type="entry name" value="P-loop containing nucleoside triphosphate hydrolases"/>
    <property type="match status" value="1"/>
</dbReference>
<dbReference type="InterPro" id="IPR014001">
    <property type="entry name" value="Helicase_ATP-bd"/>
</dbReference>
<gene>
    <name evidence="8" type="ORF">METZ01_LOCUS444155</name>
</gene>
<dbReference type="AlphaFoldDB" id="A0A382Z725"/>